<dbReference type="Gene3D" id="3.40.50.1980">
    <property type="entry name" value="Nitrogenase molybdenum iron protein domain"/>
    <property type="match status" value="2"/>
</dbReference>
<dbReference type="InterPro" id="IPR050902">
    <property type="entry name" value="ABC_Transporter_SBP"/>
</dbReference>
<proteinExistence type="predicted"/>
<dbReference type="EMBL" id="BEXT01000001">
    <property type="protein sequence ID" value="GBC59486.1"/>
    <property type="molecule type" value="Genomic_DNA"/>
</dbReference>
<feature type="domain" description="Fe/B12 periplasmic-binding" evidence="2">
    <location>
        <begin position="57"/>
        <end position="326"/>
    </location>
</feature>
<protein>
    <submittedName>
        <fullName evidence="3">ABC transporter substrate-binding protein</fullName>
    </submittedName>
</protein>
<name>A0A401FR94_9BACT</name>
<accession>A0A401FR94</accession>
<reference evidence="4" key="2">
    <citation type="submission" date="2019-01" db="EMBL/GenBank/DDBJ databases">
        <title>Genome sequence of Desulfonema ishimotonii strain Tokyo 01.</title>
        <authorList>
            <person name="Fukui M."/>
        </authorList>
    </citation>
    <scope>NUCLEOTIDE SEQUENCE [LARGE SCALE GENOMIC DNA]</scope>
    <source>
        <strain evidence="4">Tokyo 01</strain>
    </source>
</reference>
<feature type="signal peptide" evidence="1">
    <location>
        <begin position="1"/>
        <end position="36"/>
    </location>
</feature>
<evidence type="ECO:0000259" key="2">
    <source>
        <dbReference type="PROSITE" id="PS50983"/>
    </source>
</evidence>
<reference evidence="4" key="1">
    <citation type="submission" date="2017-11" db="EMBL/GenBank/DDBJ databases">
        <authorList>
            <person name="Watanabe M."/>
            <person name="Kojima H."/>
        </authorList>
    </citation>
    <scope>NUCLEOTIDE SEQUENCE [LARGE SCALE GENOMIC DNA]</scope>
    <source>
        <strain evidence="4">Tokyo 01</strain>
    </source>
</reference>
<evidence type="ECO:0000313" key="4">
    <source>
        <dbReference type="Proteomes" id="UP000288096"/>
    </source>
</evidence>
<dbReference type="InterPro" id="IPR002491">
    <property type="entry name" value="ABC_transptr_periplasmic_BD"/>
</dbReference>
<keyword evidence="1" id="KW-0732">Signal</keyword>
<dbReference type="RefSeq" id="WP_231714374.1">
    <property type="nucleotide sequence ID" value="NZ_BEXT01000001.1"/>
</dbReference>
<comment type="caution">
    <text evidence="3">The sequence shown here is derived from an EMBL/GenBank/DDBJ whole genome shotgun (WGS) entry which is preliminary data.</text>
</comment>
<dbReference type="PANTHER" id="PTHR30535:SF34">
    <property type="entry name" value="MOLYBDATE-BINDING PROTEIN MOLA"/>
    <property type="match status" value="1"/>
</dbReference>
<evidence type="ECO:0000256" key="1">
    <source>
        <dbReference type="SAM" id="SignalP"/>
    </source>
</evidence>
<dbReference type="PROSITE" id="PS50983">
    <property type="entry name" value="FE_B12_PBP"/>
    <property type="match status" value="1"/>
</dbReference>
<dbReference type="Pfam" id="PF01497">
    <property type="entry name" value="Peripla_BP_2"/>
    <property type="match status" value="1"/>
</dbReference>
<evidence type="ECO:0000313" key="3">
    <source>
        <dbReference type="EMBL" id="GBC59486.1"/>
    </source>
</evidence>
<dbReference type="Proteomes" id="UP000288096">
    <property type="component" value="Unassembled WGS sequence"/>
</dbReference>
<dbReference type="AlphaFoldDB" id="A0A401FR94"/>
<gene>
    <name evidence="3" type="ORF">DENIS_0425</name>
</gene>
<organism evidence="3 4">
    <name type="scientific">Desulfonema ishimotonii</name>
    <dbReference type="NCBI Taxonomy" id="45657"/>
    <lineage>
        <taxon>Bacteria</taxon>
        <taxon>Pseudomonadati</taxon>
        <taxon>Thermodesulfobacteriota</taxon>
        <taxon>Desulfobacteria</taxon>
        <taxon>Desulfobacterales</taxon>
        <taxon>Desulfococcaceae</taxon>
        <taxon>Desulfonema</taxon>
    </lineage>
</organism>
<sequence length="358" mass="40619">MGHFQKMSLFVRQRSATITGLAALLFTALLSLSSLADAGEITDMAGRKVTVPDEIRSVYSVSPPGTCMVYAVAPELLAGLNYAPRPEERKYMSARVRHLPVIGGWFGQGRMPNLETLLQVRPDIILVWQWKDSATTQKIEQTLKPLGFPVVHIRIDTIADYPAVFGFLGRLLHREKRTAPLIQYAEKTLRDTDALQAALSDTERIPVYYAEGADGLRTDCSASLHAELIPFCGGKNVHICESGDSFGMSKVSAEQVVQYDPRVILARESAFYKTVYTDPRWQNIRAVRDRQVFQIPRAPFDWFDRPPSFMRLLGARWLMNRLWPEKYPVDMIQETRTFYQLFLNTPLDRKAAAEILHL</sequence>
<dbReference type="PANTHER" id="PTHR30535">
    <property type="entry name" value="VITAMIN B12-BINDING PROTEIN"/>
    <property type="match status" value="1"/>
</dbReference>
<feature type="chain" id="PRO_5019132658" evidence="1">
    <location>
        <begin position="37"/>
        <end position="358"/>
    </location>
</feature>
<keyword evidence="4" id="KW-1185">Reference proteome</keyword>
<dbReference type="Gene3D" id="1.20.58.2180">
    <property type="match status" value="1"/>
</dbReference>
<dbReference type="SUPFAM" id="SSF53807">
    <property type="entry name" value="Helical backbone' metal receptor"/>
    <property type="match status" value="1"/>
</dbReference>